<dbReference type="InterPro" id="IPR047122">
    <property type="entry name" value="Trans-enoyl_RdTase-like"/>
</dbReference>
<keyword evidence="2" id="KW-0560">Oxidoreductase</keyword>
<dbReference type="SUPFAM" id="SSF50129">
    <property type="entry name" value="GroES-like"/>
    <property type="match status" value="1"/>
</dbReference>
<comment type="similarity">
    <text evidence="1">Belongs to the zinc-containing alcohol dehydrogenase family.</text>
</comment>
<protein>
    <recommendedName>
        <fullName evidence="5">GroES-like protein</fullName>
    </recommendedName>
</protein>
<gene>
    <name evidence="3" type="ORF">LTR36_008337</name>
</gene>
<comment type="caution">
    <text evidence="3">The sequence shown here is derived from an EMBL/GenBank/DDBJ whole genome shotgun (WGS) entry which is preliminary data.</text>
</comment>
<proteinExistence type="inferred from homology"/>
<dbReference type="Gene3D" id="3.40.50.720">
    <property type="entry name" value="NAD(P)-binding Rossmann-like Domain"/>
    <property type="match status" value="1"/>
</dbReference>
<evidence type="ECO:0000256" key="2">
    <source>
        <dbReference type="ARBA" id="ARBA00023002"/>
    </source>
</evidence>
<organism evidence="3 4">
    <name type="scientific">Oleoguttula mirabilis</name>
    <dbReference type="NCBI Taxonomy" id="1507867"/>
    <lineage>
        <taxon>Eukaryota</taxon>
        <taxon>Fungi</taxon>
        <taxon>Dikarya</taxon>
        <taxon>Ascomycota</taxon>
        <taxon>Pezizomycotina</taxon>
        <taxon>Dothideomycetes</taxon>
        <taxon>Dothideomycetidae</taxon>
        <taxon>Mycosphaerellales</taxon>
        <taxon>Teratosphaeriaceae</taxon>
        <taxon>Oleoguttula</taxon>
    </lineage>
</organism>
<dbReference type="InterPro" id="IPR036291">
    <property type="entry name" value="NAD(P)-bd_dom_sf"/>
</dbReference>
<dbReference type="CDD" id="cd08249">
    <property type="entry name" value="enoyl_reductase_like"/>
    <property type="match status" value="1"/>
</dbReference>
<reference evidence="3 4" key="1">
    <citation type="submission" date="2021-11" db="EMBL/GenBank/DDBJ databases">
        <title>Black yeast isolated from Biological Soil Crust.</title>
        <authorList>
            <person name="Kurbessoian T."/>
        </authorList>
    </citation>
    <scope>NUCLEOTIDE SEQUENCE [LARGE SCALE GENOMIC DNA]</scope>
    <source>
        <strain evidence="3 4">CCFEE 5522</strain>
    </source>
</reference>
<accession>A0AAV9J854</accession>
<dbReference type="AlphaFoldDB" id="A0AAV9J854"/>
<evidence type="ECO:0008006" key="5">
    <source>
        <dbReference type="Google" id="ProtNLM"/>
    </source>
</evidence>
<dbReference type="Proteomes" id="UP001324427">
    <property type="component" value="Unassembled WGS sequence"/>
</dbReference>
<dbReference type="InterPro" id="IPR011032">
    <property type="entry name" value="GroES-like_sf"/>
</dbReference>
<evidence type="ECO:0000313" key="3">
    <source>
        <dbReference type="EMBL" id="KAK4541112.1"/>
    </source>
</evidence>
<dbReference type="Gene3D" id="3.90.180.10">
    <property type="entry name" value="Medium-chain alcohol dehydrogenases, catalytic domain"/>
    <property type="match status" value="1"/>
</dbReference>
<dbReference type="SUPFAM" id="SSF51735">
    <property type="entry name" value="NAD(P)-binding Rossmann-fold domains"/>
    <property type="match status" value="1"/>
</dbReference>
<dbReference type="GO" id="GO:0016651">
    <property type="term" value="F:oxidoreductase activity, acting on NAD(P)H"/>
    <property type="evidence" value="ECO:0007669"/>
    <property type="project" value="InterPro"/>
</dbReference>
<evidence type="ECO:0000256" key="1">
    <source>
        <dbReference type="ARBA" id="ARBA00008072"/>
    </source>
</evidence>
<sequence>MAIITYSSFADDGTDALEVWPPTSKLAFDSIVSDLKPSYTTKTVAQSDPDRRQQAKVRVAEHGNEHDVIPKVQRALILHGLRQPYQLTHGHAVPTTLAINEMTVRILAIGLNPVDWNMSDLKEGDIVLCASTDYRDMRKAAFQEYAIALEHNVCKLPKHVSVAQGAAIGVAYVAAGLALGVCLGLRLPAFGSAQHLDLRALVRSLPPKEIPADVRAECLQSLEEDQRPQSGDWIAIWGGSSTSALFLAQLARLAGLKIILVVDVAKHGRRLSTMGWSYLVDSQHPDRAVEVIRGITGGQLRYGIDVVGPKTSSCLARCLAKGSQAQAHLVALAALPKEPAADGVVYHSVPMKLFHEVPSVGRALMTWLEHALEASAVILPEVTSVKGGLSGVNPALDEMRSGAVSGRRLVVRL</sequence>
<dbReference type="EMBL" id="JAVFHQ010000057">
    <property type="protein sequence ID" value="KAK4541112.1"/>
    <property type="molecule type" value="Genomic_DNA"/>
</dbReference>
<keyword evidence="4" id="KW-1185">Reference proteome</keyword>
<dbReference type="PANTHER" id="PTHR45348">
    <property type="entry name" value="HYPOTHETICAL OXIDOREDUCTASE (EUROFUNG)"/>
    <property type="match status" value="1"/>
</dbReference>
<dbReference type="PANTHER" id="PTHR45348:SF2">
    <property type="entry name" value="ZINC-TYPE ALCOHOL DEHYDROGENASE-LIKE PROTEIN C2E1P3.01"/>
    <property type="match status" value="1"/>
</dbReference>
<evidence type="ECO:0000313" key="4">
    <source>
        <dbReference type="Proteomes" id="UP001324427"/>
    </source>
</evidence>
<name>A0AAV9J854_9PEZI</name>